<dbReference type="EMBL" id="PUIN01000002">
    <property type="protein sequence ID" value="PQP05758.1"/>
    <property type="molecule type" value="Genomic_DNA"/>
</dbReference>
<evidence type="ECO:0000313" key="1">
    <source>
        <dbReference type="EMBL" id="PQP05758.1"/>
    </source>
</evidence>
<comment type="caution">
    <text evidence="1">The sequence shown here is derived from an EMBL/GenBank/DDBJ whole genome shotgun (WGS) entry which is preliminary data.</text>
</comment>
<dbReference type="AlphaFoldDB" id="A0A2S8HTL2"/>
<protein>
    <submittedName>
        <fullName evidence="1">Uncharacterized protein</fullName>
    </submittedName>
</protein>
<name>A0A2S8HTL2_9PSED</name>
<evidence type="ECO:0000313" key="2">
    <source>
        <dbReference type="Proteomes" id="UP000239687"/>
    </source>
</evidence>
<accession>A0A2S8HTL2</accession>
<proteinExistence type="predicted"/>
<sequence length="149" mass="16393">MTEGPTLLPLAGSDKRTKEVFALYLQRMNARMGRWFARGMDGLDEGLSAQRMGQGRSWTGSSCRRLRSAAKQSQNQALRSVRHSVDAGFTTAAQPNAASRARQLLQGISRNCYSNCNTACLESLFFLCAQALILAGLSRQTAESMKRWG</sequence>
<organism evidence="1 2">
    <name type="scientific">Pseudomonas frederiksbergensis</name>
    <dbReference type="NCBI Taxonomy" id="104087"/>
    <lineage>
        <taxon>Bacteria</taxon>
        <taxon>Pseudomonadati</taxon>
        <taxon>Pseudomonadota</taxon>
        <taxon>Gammaproteobacteria</taxon>
        <taxon>Pseudomonadales</taxon>
        <taxon>Pseudomonadaceae</taxon>
        <taxon>Pseudomonas</taxon>
    </lineage>
</organism>
<gene>
    <name evidence="1" type="ORF">C5612_03755</name>
</gene>
<reference evidence="1 2" key="1">
    <citation type="submission" date="2018-02" db="EMBL/GenBank/DDBJ databases">
        <title>Draft genome sequencing of Pseudomonas frederiksbergensis 11-D3.</title>
        <authorList>
            <person name="Zheng B.-X."/>
        </authorList>
    </citation>
    <scope>NUCLEOTIDE SEQUENCE [LARGE SCALE GENOMIC DNA]</scope>
    <source>
        <strain evidence="1 2">11-D3</strain>
    </source>
</reference>
<dbReference type="Proteomes" id="UP000239687">
    <property type="component" value="Unassembled WGS sequence"/>
</dbReference>